<feature type="active site" description="Cysteine sulfenic acid (-SOH) intermediate" evidence="6">
    <location>
        <position position="119"/>
    </location>
</feature>
<keyword evidence="2 6" id="KW-0049">Antioxidant</keyword>
<evidence type="ECO:0000256" key="5">
    <source>
        <dbReference type="ARBA" id="ARBA00023284"/>
    </source>
</evidence>
<feature type="active site" description="Proton donor" evidence="6">
    <location>
        <position position="116"/>
    </location>
</feature>
<accession>A0AAJ2V783</accession>
<evidence type="ECO:0000256" key="3">
    <source>
        <dbReference type="ARBA" id="ARBA00023002"/>
    </source>
</evidence>
<comment type="caution">
    <text evidence="8">The sequence shown here is derived from an EMBL/GenBank/DDBJ whole genome shotgun (WGS) entry which is preliminary data.</text>
</comment>
<dbReference type="InterPro" id="IPR004675">
    <property type="entry name" value="AhpD_core"/>
</dbReference>
<feature type="disulfide bond" evidence="6">
    <location>
        <begin position="116"/>
        <end position="119"/>
    </location>
</feature>
<dbReference type="InterPro" id="IPR029032">
    <property type="entry name" value="AhpD-like"/>
</dbReference>
<dbReference type="RefSeq" id="WP_319073136.1">
    <property type="nucleotide sequence ID" value="NZ_JAWWMZ010000003.1"/>
</dbReference>
<evidence type="ECO:0000313" key="9">
    <source>
        <dbReference type="Proteomes" id="UP001287445"/>
    </source>
</evidence>
<dbReference type="AlphaFoldDB" id="A0AAJ2V783"/>
<dbReference type="EC" id="1.11.1.28" evidence="6"/>
<comment type="catalytic activity">
    <reaction evidence="6">
        <text>N(6)-[(R)-dihydrolipoyl]-L-lysyl-[lipoyl-carrier protein] + a hydroperoxide = N(6)-[(R)-lipoyl]-L-lysyl-[lipoyl-carrier protein] + an alcohol + H2O</text>
        <dbReference type="Rhea" id="RHEA:62636"/>
        <dbReference type="Rhea" id="RHEA-COMP:10502"/>
        <dbReference type="Rhea" id="RHEA-COMP:16355"/>
        <dbReference type="ChEBI" id="CHEBI:15377"/>
        <dbReference type="ChEBI" id="CHEBI:30879"/>
        <dbReference type="ChEBI" id="CHEBI:35924"/>
        <dbReference type="ChEBI" id="CHEBI:83099"/>
        <dbReference type="ChEBI" id="CHEBI:83100"/>
        <dbReference type="EC" id="1.11.1.28"/>
    </reaction>
</comment>
<dbReference type="InterPro" id="IPR004674">
    <property type="entry name" value="AhpD"/>
</dbReference>
<keyword evidence="5 6" id="KW-0676">Redox-active center</keyword>
<dbReference type="EMBL" id="JAWWMZ010000003">
    <property type="protein sequence ID" value="MDX4953624.1"/>
    <property type="molecule type" value="Genomic_DNA"/>
</dbReference>
<keyword evidence="4 6" id="KW-1015">Disulfide bond</keyword>
<dbReference type="NCBIfam" id="TIGR00778">
    <property type="entry name" value="ahpD_dom"/>
    <property type="match status" value="1"/>
</dbReference>
<feature type="domain" description="Carboxymuconolactone decarboxylase-like" evidence="7">
    <location>
        <begin position="81"/>
        <end position="156"/>
    </location>
</feature>
<dbReference type="GO" id="GO:0051920">
    <property type="term" value="F:peroxiredoxin activity"/>
    <property type="evidence" value="ECO:0007669"/>
    <property type="project" value="InterPro"/>
</dbReference>
<dbReference type="GO" id="GO:0015036">
    <property type="term" value="F:disulfide oxidoreductase activity"/>
    <property type="evidence" value="ECO:0007669"/>
    <property type="project" value="TreeGrafter"/>
</dbReference>
<evidence type="ECO:0000259" key="7">
    <source>
        <dbReference type="Pfam" id="PF02627"/>
    </source>
</evidence>
<dbReference type="GO" id="GO:0006979">
    <property type="term" value="P:response to oxidative stress"/>
    <property type="evidence" value="ECO:0007669"/>
    <property type="project" value="InterPro"/>
</dbReference>
<dbReference type="HAMAP" id="MF_01676">
    <property type="entry name" value="AhpD"/>
    <property type="match status" value="1"/>
</dbReference>
<comment type="function">
    <text evidence="6">Antioxidant protein with alkyl hydroperoxidase activity. Required for the reduction of the AhpC active site cysteine residues and for the regeneration of the AhpC enzyme activity.</text>
</comment>
<dbReference type="Pfam" id="PF02627">
    <property type="entry name" value="CMD"/>
    <property type="match status" value="1"/>
</dbReference>
<evidence type="ECO:0000256" key="2">
    <source>
        <dbReference type="ARBA" id="ARBA00022862"/>
    </source>
</evidence>
<dbReference type="GO" id="GO:0032843">
    <property type="term" value="F:hydroperoxide reductase activity"/>
    <property type="evidence" value="ECO:0007669"/>
    <property type="project" value="InterPro"/>
</dbReference>
<sequence>MSANIETLTQETLLTDQQKWGTFLACTHATGYPPLVNAVEAEVASRISNQAADAARGAAAVMAMNNVYYRFTHIAKNGNAYAKLPAKLKMKVISEHGIEKVDFELFSLAVSAINGCGLCVDAHERVLLQHGVTTETIQTTVRIGSVIDALAKVHSATH</sequence>
<name>A0AAJ2V783_DELAC</name>
<evidence type="ECO:0000256" key="4">
    <source>
        <dbReference type="ARBA" id="ARBA00023157"/>
    </source>
</evidence>
<proteinExistence type="inferred from homology"/>
<dbReference type="PANTHER" id="PTHR33930">
    <property type="entry name" value="ALKYL HYDROPEROXIDE REDUCTASE AHPD"/>
    <property type="match status" value="1"/>
</dbReference>
<dbReference type="GO" id="GO:0045454">
    <property type="term" value="P:cell redox homeostasis"/>
    <property type="evidence" value="ECO:0007669"/>
    <property type="project" value="TreeGrafter"/>
</dbReference>
<evidence type="ECO:0000313" key="8">
    <source>
        <dbReference type="EMBL" id="MDX4953624.1"/>
    </source>
</evidence>
<reference evidence="8" key="1">
    <citation type="submission" date="2023-11" db="EMBL/GenBank/DDBJ databases">
        <title>Identification and selenium tolerance of Delftia acidovorans R3-25.</title>
        <authorList>
            <person name="Zhang S."/>
            <person name="Liu Y."/>
            <person name="Guo Y."/>
        </authorList>
    </citation>
    <scope>NUCLEOTIDE SEQUENCE</scope>
    <source>
        <strain evidence="8">R3-25</strain>
    </source>
</reference>
<dbReference type="Proteomes" id="UP001287445">
    <property type="component" value="Unassembled WGS sequence"/>
</dbReference>
<feature type="disulfide bond" description="Interchain (with AhpC); in linked form" evidence="6">
    <location>
        <position position="119"/>
    </location>
</feature>
<organism evidence="8 9">
    <name type="scientific">Delftia acidovorans</name>
    <name type="common">Pseudomonas acidovorans</name>
    <name type="synonym">Comamonas acidovorans</name>
    <dbReference type="NCBI Taxonomy" id="80866"/>
    <lineage>
        <taxon>Bacteria</taxon>
        <taxon>Pseudomonadati</taxon>
        <taxon>Pseudomonadota</taxon>
        <taxon>Betaproteobacteria</taxon>
        <taxon>Burkholderiales</taxon>
        <taxon>Comamonadaceae</taxon>
        <taxon>Delftia</taxon>
    </lineage>
</organism>
<dbReference type="InterPro" id="IPR003779">
    <property type="entry name" value="CMD-like"/>
</dbReference>
<keyword evidence="3 6" id="KW-0560">Oxidoreductase</keyword>
<dbReference type="Gene3D" id="1.20.1290.10">
    <property type="entry name" value="AhpD-like"/>
    <property type="match status" value="1"/>
</dbReference>
<comment type="similarity">
    <text evidence="6">Belongs to the AhpD family.</text>
</comment>
<protein>
    <recommendedName>
        <fullName evidence="6">Alkyl hydroperoxide reductase AhpD</fullName>
        <ecNumber evidence="6">1.11.1.28</ecNumber>
    </recommendedName>
    <alternativeName>
        <fullName evidence="6">Alkylhydroperoxidase AhpD</fullName>
    </alternativeName>
</protein>
<evidence type="ECO:0000256" key="6">
    <source>
        <dbReference type="HAMAP-Rule" id="MF_01676"/>
    </source>
</evidence>
<evidence type="ECO:0000256" key="1">
    <source>
        <dbReference type="ARBA" id="ARBA00022559"/>
    </source>
</evidence>
<dbReference type="SUPFAM" id="SSF69118">
    <property type="entry name" value="AhpD-like"/>
    <property type="match status" value="1"/>
</dbReference>
<keyword evidence="1 6" id="KW-0575">Peroxidase</keyword>
<dbReference type="PANTHER" id="PTHR33930:SF7">
    <property type="entry name" value="ALKYL HYDROPEROXIDE REDUCTASE AHPD"/>
    <property type="match status" value="1"/>
</dbReference>
<gene>
    <name evidence="6" type="primary">ahpD</name>
    <name evidence="8" type="ORF">SGN30_09325</name>
</gene>